<dbReference type="Proteomes" id="UP000618591">
    <property type="component" value="Unassembled WGS sequence"/>
</dbReference>
<dbReference type="Gene3D" id="3.40.1620.10">
    <property type="entry name" value="YefM-like domain"/>
    <property type="match status" value="1"/>
</dbReference>
<dbReference type="SUPFAM" id="SSF143120">
    <property type="entry name" value="YefM-like"/>
    <property type="match status" value="1"/>
</dbReference>
<name>A0ABQ1GI54_9SPHN</name>
<protein>
    <recommendedName>
        <fullName evidence="2">Antitoxin</fullName>
    </recommendedName>
</protein>
<organism evidence="3 4">
    <name type="scientific">Sphingomonas psychrolutea</name>
    <dbReference type="NCBI Taxonomy" id="1259676"/>
    <lineage>
        <taxon>Bacteria</taxon>
        <taxon>Pseudomonadati</taxon>
        <taxon>Pseudomonadota</taxon>
        <taxon>Alphaproteobacteria</taxon>
        <taxon>Sphingomonadales</taxon>
        <taxon>Sphingomonadaceae</taxon>
        <taxon>Sphingomonas</taxon>
    </lineage>
</organism>
<dbReference type="Pfam" id="PF02604">
    <property type="entry name" value="PhdYeFM_antitox"/>
    <property type="match status" value="1"/>
</dbReference>
<dbReference type="NCBIfam" id="TIGR01552">
    <property type="entry name" value="phd_fam"/>
    <property type="match status" value="1"/>
</dbReference>
<dbReference type="EMBL" id="BMDW01000006">
    <property type="protein sequence ID" value="GGA44311.1"/>
    <property type="molecule type" value="Genomic_DNA"/>
</dbReference>
<sequence length="84" mass="9675">MRHVPIAQFKDKMSEIMAAAEAGEDVVITRHGRDYMKLVPVEEDRMARQRAAIAGLLELREELRAKGVRVSSEEIIEWKNEGRR</sequence>
<comment type="similarity">
    <text evidence="1 2">Belongs to the phD/YefM antitoxin family.</text>
</comment>
<evidence type="ECO:0000256" key="2">
    <source>
        <dbReference type="RuleBase" id="RU362080"/>
    </source>
</evidence>
<gene>
    <name evidence="3" type="ORF">GCM10011395_13150</name>
</gene>
<evidence type="ECO:0000313" key="3">
    <source>
        <dbReference type="EMBL" id="GGA44311.1"/>
    </source>
</evidence>
<dbReference type="InterPro" id="IPR006442">
    <property type="entry name" value="Antitoxin_Phd/YefM"/>
</dbReference>
<comment type="function">
    <text evidence="2">Antitoxin component of a type II toxin-antitoxin (TA) system.</text>
</comment>
<proteinExistence type="inferred from homology"/>
<reference evidence="4" key="1">
    <citation type="journal article" date="2019" name="Int. J. Syst. Evol. Microbiol.">
        <title>The Global Catalogue of Microorganisms (GCM) 10K type strain sequencing project: providing services to taxonomists for standard genome sequencing and annotation.</title>
        <authorList>
            <consortium name="The Broad Institute Genomics Platform"/>
            <consortium name="The Broad Institute Genome Sequencing Center for Infectious Disease"/>
            <person name="Wu L."/>
            <person name="Ma J."/>
        </authorList>
    </citation>
    <scope>NUCLEOTIDE SEQUENCE [LARGE SCALE GENOMIC DNA]</scope>
    <source>
        <strain evidence="4">CGMCC 1.10106</strain>
    </source>
</reference>
<evidence type="ECO:0000313" key="4">
    <source>
        <dbReference type="Proteomes" id="UP000618591"/>
    </source>
</evidence>
<accession>A0ABQ1GI54</accession>
<dbReference type="InterPro" id="IPR036165">
    <property type="entry name" value="YefM-like_sf"/>
</dbReference>
<evidence type="ECO:0000256" key="1">
    <source>
        <dbReference type="ARBA" id="ARBA00009981"/>
    </source>
</evidence>
<comment type="caution">
    <text evidence="3">The sequence shown here is derived from an EMBL/GenBank/DDBJ whole genome shotgun (WGS) entry which is preliminary data.</text>
</comment>
<dbReference type="RefSeq" id="WP_188446064.1">
    <property type="nucleotide sequence ID" value="NZ_BMDW01000006.1"/>
</dbReference>
<keyword evidence="4" id="KW-1185">Reference proteome</keyword>